<accession>A0A834EY56</accession>
<evidence type="ECO:0000313" key="2">
    <source>
        <dbReference type="Proteomes" id="UP000664940"/>
    </source>
</evidence>
<dbReference type="EMBL" id="JABVXQ010000001">
    <property type="protein sequence ID" value="KAF6130807.1"/>
    <property type="molecule type" value="Genomic_DNA"/>
</dbReference>
<proteinExistence type="predicted"/>
<organism evidence="1 2">
    <name type="scientific">Phyllostomus discolor</name>
    <name type="common">pale spear-nosed bat</name>
    <dbReference type="NCBI Taxonomy" id="89673"/>
    <lineage>
        <taxon>Eukaryota</taxon>
        <taxon>Metazoa</taxon>
        <taxon>Chordata</taxon>
        <taxon>Craniata</taxon>
        <taxon>Vertebrata</taxon>
        <taxon>Euteleostomi</taxon>
        <taxon>Mammalia</taxon>
        <taxon>Eutheria</taxon>
        <taxon>Laurasiatheria</taxon>
        <taxon>Chiroptera</taxon>
        <taxon>Yangochiroptera</taxon>
        <taxon>Phyllostomidae</taxon>
        <taxon>Phyllostominae</taxon>
        <taxon>Phyllostomus</taxon>
    </lineage>
</organism>
<reference evidence="1 2" key="1">
    <citation type="journal article" date="2020" name="Nature">
        <title>Six reference-quality genomes reveal evolution of bat adaptations.</title>
        <authorList>
            <person name="Jebb D."/>
            <person name="Huang Z."/>
            <person name="Pippel M."/>
            <person name="Hughes G.M."/>
            <person name="Lavrichenko K."/>
            <person name="Devanna P."/>
            <person name="Winkler S."/>
            <person name="Jermiin L.S."/>
            <person name="Skirmuntt E.C."/>
            <person name="Katzourakis A."/>
            <person name="Burkitt-Gray L."/>
            <person name="Ray D.A."/>
            <person name="Sullivan K.A.M."/>
            <person name="Roscito J.G."/>
            <person name="Kirilenko B.M."/>
            <person name="Davalos L.M."/>
            <person name="Corthals A.P."/>
            <person name="Power M.L."/>
            <person name="Jones G."/>
            <person name="Ransome R.D."/>
            <person name="Dechmann D.K.N."/>
            <person name="Locatelli A.G."/>
            <person name="Puechmaille S.J."/>
            <person name="Fedrigo O."/>
            <person name="Jarvis E.D."/>
            <person name="Hiller M."/>
            <person name="Vernes S.C."/>
            <person name="Myers E.W."/>
            <person name="Teeling E.C."/>
        </authorList>
    </citation>
    <scope>NUCLEOTIDE SEQUENCE [LARGE SCALE GENOMIC DNA]</scope>
    <source>
        <strain evidence="1">Bat1K_MPI-CBG_1</strain>
    </source>
</reference>
<dbReference type="Proteomes" id="UP000664940">
    <property type="component" value="Unassembled WGS sequence"/>
</dbReference>
<protein>
    <submittedName>
        <fullName evidence="1">Uncharacterized protein</fullName>
    </submittedName>
</protein>
<sequence>MCSCARWSQSHCCALVRDQAELQSGPDPGKAAPSQGAGLRGRAPLSVSVCPTIISRTAKPLICKTCGCYELLLLVRGVGNTLVSRLPFKYSNSCTSSIWLELLFFHSDVFQCASLNSKSTSGFNFENANWIVTECEK</sequence>
<evidence type="ECO:0000313" key="1">
    <source>
        <dbReference type="EMBL" id="KAF6130807.1"/>
    </source>
</evidence>
<dbReference type="AlphaFoldDB" id="A0A834EY56"/>
<comment type="caution">
    <text evidence="1">The sequence shown here is derived from an EMBL/GenBank/DDBJ whole genome shotgun (WGS) entry which is preliminary data.</text>
</comment>
<name>A0A834EY56_9CHIR</name>
<gene>
    <name evidence="1" type="ORF">HJG60_007785</name>
</gene>